<gene>
    <name evidence="1" type="ORF">FRACYDRAFT_232802</name>
</gene>
<dbReference type="AlphaFoldDB" id="A0A1E7FWY6"/>
<dbReference type="KEGG" id="fcy:FRACYDRAFT_232802"/>
<evidence type="ECO:0000313" key="2">
    <source>
        <dbReference type="Proteomes" id="UP000095751"/>
    </source>
</evidence>
<accession>A0A1E7FWY6</accession>
<name>A0A1E7FWY6_9STRA</name>
<protein>
    <submittedName>
        <fullName evidence="1">Uncharacterized protein</fullName>
    </submittedName>
</protein>
<organism evidence="1 2">
    <name type="scientific">Fragilariopsis cylindrus CCMP1102</name>
    <dbReference type="NCBI Taxonomy" id="635003"/>
    <lineage>
        <taxon>Eukaryota</taxon>
        <taxon>Sar</taxon>
        <taxon>Stramenopiles</taxon>
        <taxon>Ochrophyta</taxon>
        <taxon>Bacillariophyta</taxon>
        <taxon>Bacillariophyceae</taxon>
        <taxon>Bacillariophycidae</taxon>
        <taxon>Bacillariales</taxon>
        <taxon>Bacillariaceae</taxon>
        <taxon>Fragilariopsis</taxon>
    </lineage>
</organism>
<dbReference type="EMBL" id="KV784353">
    <property type="protein sequence ID" value="OEU22644.1"/>
    <property type="molecule type" value="Genomic_DNA"/>
</dbReference>
<evidence type="ECO:0000313" key="1">
    <source>
        <dbReference type="EMBL" id="OEU22644.1"/>
    </source>
</evidence>
<dbReference type="InParanoid" id="A0A1E7FWY6"/>
<keyword evidence="2" id="KW-1185">Reference proteome</keyword>
<dbReference type="OrthoDB" id="10494728at2759"/>
<sequence length="394" mass="45687">MNNVEEEQVEAMTTALEVQLSIVYPRGPNFSNDYNEGDDNNEKMTTEDEGTLRNSFQNLIQDLNYSADYHQLKVAFARAVHRWKSNSISNGSDQMTDGIPPQKTKTSTTFSLFDQLQGGFALPVTLEEIQEASSAQERFKLFERIDYVDDLLMDWKEICHILTTDLFDSSQADDPELGLQIISLHRKWFDQGRSSDEYTPLLYNICHNLLETLGKVIKVEERSQKTQHINRESHGLTLLSPEKFHETLIVSLVQNWRDMWLDLMQRNQYSEDLAQDMETCMIMIYLQNAPSKKSALAQKVLALVDPNARWFQSWMNDVATIDHLISLLCMEERDSIILSELWIRIQTFPEEDNNENPSNYAFQLHSISIISITLCRTRLSHFPWDVINQKNTYA</sequence>
<proteinExistence type="predicted"/>
<reference evidence="1 2" key="1">
    <citation type="submission" date="2016-09" db="EMBL/GenBank/DDBJ databases">
        <title>Extensive genetic diversity and differential bi-allelic expression allows diatom success in the polar Southern Ocean.</title>
        <authorList>
            <consortium name="DOE Joint Genome Institute"/>
            <person name="Mock T."/>
            <person name="Otillar R.P."/>
            <person name="Strauss J."/>
            <person name="Dupont C."/>
            <person name="Frickenhaus S."/>
            <person name="Maumus F."/>
            <person name="Mcmullan M."/>
            <person name="Sanges R."/>
            <person name="Schmutz J."/>
            <person name="Toseland A."/>
            <person name="Valas R."/>
            <person name="Veluchamy A."/>
            <person name="Ward B.J."/>
            <person name="Allen A."/>
            <person name="Barry K."/>
            <person name="Falciatore A."/>
            <person name="Ferrante M."/>
            <person name="Fortunato A.E."/>
            <person name="Gloeckner G."/>
            <person name="Gruber A."/>
            <person name="Hipkin R."/>
            <person name="Janech M."/>
            <person name="Kroth P."/>
            <person name="Leese F."/>
            <person name="Lindquist E."/>
            <person name="Lyon B.R."/>
            <person name="Martin J."/>
            <person name="Mayer C."/>
            <person name="Parker M."/>
            <person name="Quesneville H."/>
            <person name="Raymond J."/>
            <person name="Uhlig C."/>
            <person name="Valentin K.U."/>
            <person name="Worden A.Z."/>
            <person name="Armbrust E.V."/>
            <person name="Bowler C."/>
            <person name="Green B."/>
            <person name="Moulton V."/>
            <person name="Van Oosterhout C."/>
            <person name="Grigoriev I."/>
        </authorList>
    </citation>
    <scope>NUCLEOTIDE SEQUENCE [LARGE SCALE GENOMIC DNA]</scope>
    <source>
        <strain evidence="1 2">CCMP1102</strain>
    </source>
</reference>
<dbReference type="Proteomes" id="UP000095751">
    <property type="component" value="Unassembled WGS sequence"/>
</dbReference>